<evidence type="ECO:0000256" key="7">
    <source>
        <dbReference type="ARBA" id="ARBA00023118"/>
    </source>
</evidence>
<evidence type="ECO:0000256" key="5">
    <source>
        <dbReference type="ARBA" id="ARBA00023004"/>
    </source>
</evidence>
<keyword evidence="2" id="KW-0004">4Fe-4S</keyword>
<keyword evidence="4" id="KW-0479">Metal-binding</keyword>
<evidence type="ECO:0000256" key="2">
    <source>
        <dbReference type="ARBA" id="ARBA00022485"/>
    </source>
</evidence>
<dbReference type="Pfam" id="PF04055">
    <property type="entry name" value="Radical_SAM"/>
    <property type="match status" value="1"/>
</dbReference>
<dbReference type="PANTHER" id="PTHR21339:SF0">
    <property type="entry name" value="S-ADENOSYLMETHIONINE-DEPENDENT NUCLEOTIDE DEHYDRATASE RSAD2"/>
    <property type="match status" value="1"/>
</dbReference>
<keyword evidence="7" id="KW-0051">Antiviral defense</keyword>
<dbReference type="GO" id="GO:0046872">
    <property type="term" value="F:metal ion binding"/>
    <property type="evidence" value="ECO:0007669"/>
    <property type="project" value="UniProtKB-KW"/>
</dbReference>
<keyword evidence="3" id="KW-0949">S-adenosyl-L-methionine</keyword>
<dbReference type="GO" id="GO:0003824">
    <property type="term" value="F:catalytic activity"/>
    <property type="evidence" value="ECO:0007669"/>
    <property type="project" value="InterPro"/>
</dbReference>
<evidence type="ECO:0000313" key="10">
    <source>
        <dbReference type="Proteomes" id="UP000799766"/>
    </source>
</evidence>
<dbReference type="GO" id="GO:0051607">
    <property type="term" value="P:defense response to virus"/>
    <property type="evidence" value="ECO:0007669"/>
    <property type="project" value="UniProtKB-KW"/>
</dbReference>
<dbReference type="PANTHER" id="PTHR21339">
    <property type="entry name" value="RADICAL S-ADENOSYL METHIONINE DOMAIN-CONTAINING PROTEIN 2"/>
    <property type="match status" value="1"/>
</dbReference>
<keyword evidence="5" id="KW-0408">Iron</keyword>
<protein>
    <recommendedName>
        <fullName evidence="8">Radical SAM core domain-containing protein</fullName>
    </recommendedName>
</protein>
<dbReference type="InterPro" id="IPR007197">
    <property type="entry name" value="rSAM"/>
</dbReference>
<dbReference type="Gene3D" id="3.20.20.70">
    <property type="entry name" value="Aldolase class I"/>
    <property type="match status" value="1"/>
</dbReference>
<evidence type="ECO:0000313" key="9">
    <source>
        <dbReference type="EMBL" id="KAF2456168.1"/>
    </source>
</evidence>
<dbReference type="AlphaFoldDB" id="A0A6A6NX74"/>
<keyword evidence="10" id="KW-1185">Reference proteome</keyword>
<sequence length="239" mass="26770">MLPLEEVQRGLRMLRAAGMRKANFAGGEPSLYKPYLGALTRYCKEELGLDSVTIITNGSLIDVEWMQEYAAYVDVVVVSCDSFDEETNVAIGRGSGGNVAQLAEIARLCDEFGVKFQLNTVVCALNWCEDMAAKVAALAPFRWKAFLVLVVKDEKDGESPATLRDVGKFHISNMQFNIFCDRHKHLDCFVPESNEAMARTHLLLDESMRILDKRKGRITRSESLLDVGVEKAMRQAVWD</sequence>
<dbReference type="GO" id="GO:0051539">
    <property type="term" value="F:4 iron, 4 sulfur cluster binding"/>
    <property type="evidence" value="ECO:0007669"/>
    <property type="project" value="UniProtKB-KW"/>
</dbReference>
<comment type="cofactor">
    <cofactor evidence="1">
        <name>[4Fe-4S] cluster</name>
        <dbReference type="ChEBI" id="CHEBI:49883"/>
    </cofactor>
</comment>
<organism evidence="9 10">
    <name type="scientific">Lineolata rhizophorae</name>
    <dbReference type="NCBI Taxonomy" id="578093"/>
    <lineage>
        <taxon>Eukaryota</taxon>
        <taxon>Fungi</taxon>
        <taxon>Dikarya</taxon>
        <taxon>Ascomycota</taxon>
        <taxon>Pezizomycotina</taxon>
        <taxon>Dothideomycetes</taxon>
        <taxon>Dothideomycetes incertae sedis</taxon>
        <taxon>Lineolatales</taxon>
        <taxon>Lineolataceae</taxon>
        <taxon>Lineolata</taxon>
    </lineage>
</organism>
<dbReference type="Proteomes" id="UP000799766">
    <property type="component" value="Unassembled WGS sequence"/>
</dbReference>
<feature type="domain" description="Radical SAM core" evidence="8">
    <location>
        <begin position="1"/>
        <end position="181"/>
    </location>
</feature>
<dbReference type="EMBL" id="MU001684">
    <property type="protein sequence ID" value="KAF2456168.1"/>
    <property type="molecule type" value="Genomic_DNA"/>
</dbReference>
<evidence type="ECO:0000256" key="3">
    <source>
        <dbReference type="ARBA" id="ARBA00022691"/>
    </source>
</evidence>
<dbReference type="InterPro" id="IPR013785">
    <property type="entry name" value="Aldolase_TIM"/>
</dbReference>
<evidence type="ECO:0000256" key="6">
    <source>
        <dbReference type="ARBA" id="ARBA00023014"/>
    </source>
</evidence>
<dbReference type="InterPro" id="IPR051196">
    <property type="entry name" value="RSAD2/Viperin_antiviral"/>
</dbReference>
<evidence type="ECO:0000256" key="4">
    <source>
        <dbReference type="ARBA" id="ARBA00022723"/>
    </source>
</evidence>
<name>A0A6A6NX74_9PEZI</name>
<proteinExistence type="predicted"/>
<dbReference type="CDD" id="cd01335">
    <property type="entry name" value="Radical_SAM"/>
    <property type="match status" value="1"/>
</dbReference>
<dbReference type="InterPro" id="IPR058240">
    <property type="entry name" value="rSAM_sf"/>
</dbReference>
<dbReference type="OrthoDB" id="549750at2759"/>
<reference evidence="9" key="1">
    <citation type="journal article" date="2020" name="Stud. Mycol.">
        <title>101 Dothideomycetes genomes: a test case for predicting lifestyles and emergence of pathogens.</title>
        <authorList>
            <person name="Haridas S."/>
            <person name="Albert R."/>
            <person name="Binder M."/>
            <person name="Bloem J."/>
            <person name="Labutti K."/>
            <person name="Salamov A."/>
            <person name="Andreopoulos B."/>
            <person name="Baker S."/>
            <person name="Barry K."/>
            <person name="Bills G."/>
            <person name="Bluhm B."/>
            <person name="Cannon C."/>
            <person name="Castanera R."/>
            <person name="Culley D."/>
            <person name="Daum C."/>
            <person name="Ezra D."/>
            <person name="Gonzalez J."/>
            <person name="Henrissat B."/>
            <person name="Kuo A."/>
            <person name="Liang C."/>
            <person name="Lipzen A."/>
            <person name="Lutzoni F."/>
            <person name="Magnuson J."/>
            <person name="Mondo S."/>
            <person name="Nolan M."/>
            <person name="Ohm R."/>
            <person name="Pangilinan J."/>
            <person name="Park H.-J."/>
            <person name="Ramirez L."/>
            <person name="Alfaro M."/>
            <person name="Sun H."/>
            <person name="Tritt A."/>
            <person name="Yoshinaga Y."/>
            <person name="Zwiers L.-H."/>
            <person name="Turgeon B."/>
            <person name="Goodwin S."/>
            <person name="Spatafora J."/>
            <person name="Crous P."/>
            <person name="Grigoriev I."/>
        </authorList>
    </citation>
    <scope>NUCLEOTIDE SEQUENCE</scope>
    <source>
        <strain evidence="9">ATCC 16933</strain>
    </source>
</reference>
<gene>
    <name evidence="9" type="ORF">BDY21DRAFT_386618</name>
</gene>
<keyword evidence="6" id="KW-0411">Iron-sulfur</keyword>
<dbReference type="SUPFAM" id="SSF102114">
    <property type="entry name" value="Radical SAM enzymes"/>
    <property type="match status" value="1"/>
</dbReference>
<evidence type="ECO:0000256" key="1">
    <source>
        <dbReference type="ARBA" id="ARBA00001966"/>
    </source>
</evidence>
<accession>A0A6A6NX74</accession>
<evidence type="ECO:0000259" key="8">
    <source>
        <dbReference type="PROSITE" id="PS51918"/>
    </source>
</evidence>
<dbReference type="PROSITE" id="PS51918">
    <property type="entry name" value="RADICAL_SAM"/>
    <property type="match status" value="1"/>
</dbReference>